<dbReference type="STRING" id="1936003.STSP2_01901"/>
<dbReference type="Proteomes" id="UP000189674">
    <property type="component" value="Chromosome"/>
</dbReference>
<evidence type="ECO:0000256" key="1">
    <source>
        <dbReference type="SAM" id="MobiDB-lite"/>
    </source>
</evidence>
<dbReference type="OrthoDB" id="282268at2"/>
<accession>A0A1U9NLD8</accession>
<gene>
    <name evidence="2" type="ORF">STSP2_01901</name>
</gene>
<proteinExistence type="predicted"/>
<dbReference type="RefSeq" id="WP_146661989.1">
    <property type="nucleotide sequence ID" value="NZ_CP019791.1"/>
</dbReference>
<feature type="compositionally biased region" description="Polar residues" evidence="1">
    <location>
        <begin position="1"/>
        <end position="15"/>
    </location>
</feature>
<name>A0A1U9NLD8_9BACT</name>
<dbReference type="KEGG" id="alus:STSP2_01901"/>
<feature type="region of interest" description="Disordered" evidence="1">
    <location>
        <begin position="1"/>
        <end position="21"/>
    </location>
</feature>
<dbReference type="EMBL" id="CP019791">
    <property type="protein sequence ID" value="AQT68729.1"/>
    <property type="molecule type" value="Genomic_DNA"/>
</dbReference>
<reference evidence="3" key="1">
    <citation type="submission" date="2017-02" db="EMBL/GenBank/DDBJ databases">
        <title>Comparative genomics and description of representatives of a novel lineage of planctomycetes thriving in anoxic sediments.</title>
        <authorList>
            <person name="Spring S."/>
            <person name="Bunk B."/>
            <person name="Sproer C."/>
        </authorList>
    </citation>
    <scope>NUCLEOTIDE SEQUENCE [LARGE SCALE GENOMIC DNA]</scope>
    <source>
        <strain evidence="3">ST-NAGAB-D1</strain>
    </source>
</reference>
<keyword evidence="3" id="KW-1185">Reference proteome</keyword>
<organism evidence="2 3">
    <name type="scientific">Anaerohalosphaera lusitana</name>
    <dbReference type="NCBI Taxonomy" id="1936003"/>
    <lineage>
        <taxon>Bacteria</taxon>
        <taxon>Pseudomonadati</taxon>
        <taxon>Planctomycetota</taxon>
        <taxon>Phycisphaerae</taxon>
        <taxon>Sedimentisphaerales</taxon>
        <taxon>Anaerohalosphaeraceae</taxon>
        <taxon>Anaerohalosphaera</taxon>
    </lineage>
</organism>
<dbReference type="AlphaFoldDB" id="A0A1U9NLD8"/>
<protein>
    <submittedName>
        <fullName evidence="2">Uncharacterized protein</fullName>
    </submittedName>
</protein>
<evidence type="ECO:0000313" key="2">
    <source>
        <dbReference type="EMBL" id="AQT68729.1"/>
    </source>
</evidence>
<evidence type="ECO:0000313" key="3">
    <source>
        <dbReference type="Proteomes" id="UP000189674"/>
    </source>
</evidence>
<sequence length="103" mass="11936">MNTQMNERMNGQINGKMNRPKARFQAGSVTVAVWENEFEFNGKPTRALRASIERRFKAKDGQWKSSSTFSRNDLPLAIHCMQKAFDYMVPNGFAGQKEVRRYE</sequence>